<dbReference type="NCBIfam" id="TIGR00195">
    <property type="entry name" value="exoDNase_III"/>
    <property type="match status" value="1"/>
</dbReference>
<dbReference type="PANTHER" id="PTHR22748">
    <property type="entry name" value="AP ENDONUCLEASE"/>
    <property type="match status" value="1"/>
</dbReference>
<evidence type="ECO:0000256" key="11">
    <source>
        <dbReference type="RuleBase" id="RU362131"/>
    </source>
</evidence>
<feature type="binding site" evidence="9">
    <location>
        <position position="279"/>
    </location>
    <ligand>
        <name>Mg(2+)</name>
        <dbReference type="ChEBI" id="CHEBI:18420"/>
        <label>1</label>
    </ligand>
</feature>
<keyword evidence="7 9" id="KW-0460">Magnesium</keyword>
<evidence type="ECO:0000256" key="3">
    <source>
        <dbReference type="ARBA" id="ARBA00007092"/>
    </source>
</evidence>
<name>A0A8S1F7C3_9PELO</name>
<dbReference type="NCBIfam" id="TIGR00633">
    <property type="entry name" value="xth"/>
    <property type="match status" value="1"/>
</dbReference>
<dbReference type="Pfam" id="PF03372">
    <property type="entry name" value="Exo_endo_phos"/>
    <property type="match status" value="1"/>
</dbReference>
<keyword evidence="11" id="KW-0227">DNA damage</keyword>
<feature type="active site" evidence="8">
    <location>
        <position position="142"/>
    </location>
</feature>
<keyword evidence="9" id="KW-0464">Manganese</keyword>
<dbReference type="GO" id="GO:0003906">
    <property type="term" value="F:DNA-(apurinic or apyrimidinic site) endonuclease activity"/>
    <property type="evidence" value="ECO:0007669"/>
    <property type="project" value="TreeGrafter"/>
</dbReference>
<dbReference type="CDD" id="cd09087">
    <property type="entry name" value="Ape1-like_AP-endo"/>
    <property type="match status" value="1"/>
</dbReference>
<feature type="binding site" evidence="9">
    <location>
        <position position="183"/>
    </location>
    <ligand>
        <name>Mg(2+)</name>
        <dbReference type="ChEBI" id="CHEBI:18420"/>
        <label>1</label>
    </ligand>
</feature>
<dbReference type="Gene3D" id="3.60.10.10">
    <property type="entry name" value="Endonuclease/exonuclease/phosphatase"/>
    <property type="match status" value="1"/>
</dbReference>
<keyword evidence="11" id="KW-0234">DNA repair</keyword>
<reference evidence="13 14" key="1">
    <citation type="submission" date="2020-04" db="EMBL/GenBank/DDBJ databases">
        <authorList>
            <person name="Laetsch R D."/>
            <person name="Stevens L."/>
            <person name="Kumar S."/>
            <person name="Blaxter L. M."/>
        </authorList>
    </citation>
    <scope>NUCLEOTIDE SEQUENCE [LARGE SCALE GENOMIC DNA]</scope>
</reference>
<comment type="cofactor">
    <cofactor evidence="2">
        <name>Mn(2+)</name>
        <dbReference type="ChEBI" id="CHEBI:29035"/>
    </cofactor>
</comment>
<dbReference type="PANTHER" id="PTHR22748:SF6">
    <property type="entry name" value="DNA-(APURINIC OR APYRIMIDINIC SITE) ENDONUCLEASE"/>
    <property type="match status" value="1"/>
</dbReference>
<evidence type="ECO:0000256" key="2">
    <source>
        <dbReference type="ARBA" id="ARBA00001936"/>
    </source>
</evidence>
<feature type="active site" description="Proton donor/acceptor" evidence="8">
    <location>
        <position position="181"/>
    </location>
</feature>
<feature type="binding site" evidence="9">
    <location>
        <position position="40"/>
    </location>
    <ligand>
        <name>Mg(2+)</name>
        <dbReference type="ChEBI" id="CHEBI:18420"/>
        <label>1</label>
    </ligand>
</feature>
<feature type="site" description="Important for catalytic activity" evidence="10">
    <location>
        <position position="253"/>
    </location>
</feature>
<feature type="site" description="Interaction with DNA substrate" evidence="10">
    <location>
        <position position="279"/>
    </location>
</feature>
<dbReference type="InterPro" id="IPR004808">
    <property type="entry name" value="AP_endonuc_1"/>
</dbReference>
<dbReference type="PROSITE" id="PS00728">
    <property type="entry name" value="AP_NUCLEASE_F1_3"/>
    <property type="match status" value="1"/>
</dbReference>
<evidence type="ECO:0000313" key="13">
    <source>
        <dbReference type="EMBL" id="CAB3408376.1"/>
    </source>
</evidence>
<evidence type="ECO:0000256" key="8">
    <source>
        <dbReference type="PIRSR" id="PIRSR604808-1"/>
    </source>
</evidence>
<comment type="cofactor">
    <cofactor evidence="9 11">
        <name>Mg(2+)</name>
        <dbReference type="ChEBI" id="CHEBI:18420"/>
    </cofactor>
    <cofactor evidence="9 11">
        <name>Mn(2+)</name>
        <dbReference type="ChEBI" id="CHEBI:29035"/>
    </cofactor>
    <text evidence="9 11">Probably binds two magnesium or manganese ions per subunit.</text>
</comment>
<comment type="catalytic activity">
    <reaction evidence="1">
        <text>Exonucleolytic cleavage in the 3'- to 5'-direction to yield nucleoside 5'-phosphates.</text>
        <dbReference type="EC" id="3.1.11.2"/>
    </reaction>
</comment>
<feature type="active site" description="Proton acceptor" evidence="8">
    <location>
        <position position="279"/>
    </location>
</feature>
<proteinExistence type="inferred from homology"/>
<dbReference type="Proteomes" id="UP000494206">
    <property type="component" value="Unassembled WGS sequence"/>
</dbReference>
<feature type="binding site" evidence="9">
    <location>
        <position position="278"/>
    </location>
    <ligand>
        <name>Mg(2+)</name>
        <dbReference type="ChEBI" id="CHEBI:18420"/>
        <label>1</label>
    </ligand>
</feature>
<dbReference type="OrthoDB" id="498125at2759"/>
<dbReference type="PROSITE" id="PS51435">
    <property type="entry name" value="AP_NUCLEASE_F1_4"/>
    <property type="match status" value="1"/>
</dbReference>
<dbReference type="GO" id="GO:0005634">
    <property type="term" value="C:nucleus"/>
    <property type="evidence" value="ECO:0007669"/>
    <property type="project" value="TreeGrafter"/>
</dbReference>
<comment type="caution">
    <text evidence="13">The sequence shown here is derived from an EMBL/GenBank/DDBJ whole genome shotgun (WGS) entry which is preliminary data.</text>
</comment>
<dbReference type="SUPFAM" id="SSF56219">
    <property type="entry name" value="DNase I-like"/>
    <property type="match status" value="1"/>
</dbReference>
<dbReference type="InterPro" id="IPR005135">
    <property type="entry name" value="Endo/exonuclease/phosphatase"/>
</dbReference>
<feature type="domain" description="Endonuclease/exonuclease/phosphatase" evidence="12">
    <location>
        <begin position="37"/>
        <end position="279"/>
    </location>
</feature>
<protein>
    <recommendedName>
        <fullName evidence="4">exodeoxyribonuclease III</fullName>
        <ecNumber evidence="4">3.1.11.2</ecNumber>
    </recommendedName>
</protein>
<comment type="similarity">
    <text evidence="3 11">Belongs to the DNA repair enzymes AP/ExoA family.</text>
</comment>
<dbReference type="InterPro" id="IPR020848">
    <property type="entry name" value="AP_endonuclease_F1_CS"/>
</dbReference>
<keyword evidence="14" id="KW-1185">Reference proteome</keyword>
<dbReference type="InterPro" id="IPR036691">
    <property type="entry name" value="Endo/exonu/phosph_ase_sf"/>
</dbReference>
<keyword evidence="5 9" id="KW-0479">Metal-binding</keyword>
<evidence type="ECO:0000256" key="10">
    <source>
        <dbReference type="PIRSR" id="PIRSR604808-3"/>
    </source>
</evidence>
<evidence type="ECO:0000256" key="1">
    <source>
        <dbReference type="ARBA" id="ARBA00000493"/>
    </source>
</evidence>
<organism evidence="13 14">
    <name type="scientific">Caenorhabditis bovis</name>
    <dbReference type="NCBI Taxonomy" id="2654633"/>
    <lineage>
        <taxon>Eukaryota</taxon>
        <taxon>Metazoa</taxon>
        <taxon>Ecdysozoa</taxon>
        <taxon>Nematoda</taxon>
        <taxon>Chromadorea</taxon>
        <taxon>Rhabditida</taxon>
        <taxon>Rhabditina</taxon>
        <taxon>Rhabditomorpha</taxon>
        <taxon>Rhabditoidea</taxon>
        <taxon>Rhabditidae</taxon>
        <taxon>Peloderinae</taxon>
        <taxon>Caenorhabditis</taxon>
    </lineage>
</organism>
<dbReference type="AlphaFoldDB" id="A0A8S1F7C3"/>
<evidence type="ECO:0000256" key="5">
    <source>
        <dbReference type="ARBA" id="ARBA00022723"/>
    </source>
</evidence>
<feature type="site" description="Transition state stabilizer" evidence="10">
    <location>
        <position position="183"/>
    </location>
</feature>
<evidence type="ECO:0000256" key="9">
    <source>
        <dbReference type="PIRSR" id="PIRSR604808-2"/>
    </source>
</evidence>
<evidence type="ECO:0000256" key="4">
    <source>
        <dbReference type="ARBA" id="ARBA00012115"/>
    </source>
</evidence>
<dbReference type="GO" id="GO:0046872">
    <property type="term" value="F:metal ion binding"/>
    <property type="evidence" value="ECO:0007669"/>
    <property type="project" value="UniProtKB-KW"/>
</dbReference>
<dbReference type="GO" id="GO:0008311">
    <property type="term" value="F:double-stranded DNA 3'-5' DNA exonuclease activity"/>
    <property type="evidence" value="ECO:0007669"/>
    <property type="project" value="UniProtKB-EC"/>
</dbReference>
<dbReference type="GO" id="GO:0003677">
    <property type="term" value="F:DNA binding"/>
    <property type="evidence" value="ECO:0007669"/>
    <property type="project" value="InterPro"/>
</dbReference>
<dbReference type="GO" id="GO:0006284">
    <property type="term" value="P:base-excision repair"/>
    <property type="evidence" value="ECO:0007669"/>
    <property type="project" value="TreeGrafter"/>
</dbReference>
<accession>A0A8S1F7C3</accession>
<evidence type="ECO:0000259" key="12">
    <source>
        <dbReference type="Pfam" id="PF03372"/>
    </source>
</evidence>
<dbReference type="EMBL" id="CADEPM010000007">
    <property type="protein sequence ID" value="CAB3408376.1"/>
    <property type="molecule type" value="Genomic_DNA"/>
</dbReference>
<evidence type="ECO:0000256" key="6">
    <source>
        <dbReference type="ARBA" id="ARBA00022801"/>
    </source>
</evidence>
<gene>
    <name evidence="13" type="ORF">CBOVIS_LOCUS10162</name>
</gene>
<keyword evidence="6" id="KW-0378">Hydrolase</keyword>
<dbReference type="FunFam" id="3.60.10.10:FF:000130">
    <property type="entry name" value="DNA-(apurinic or apyrimidinic site) lyase"/>
    <property type="match status" value="1"/>
</dbReference>
<dbReference type="GO" id="GO:0008081">
    <property type="term" value="F:phosphoric diester hydrolase activity"/>
    <property type="evidence" value="ECO:0007669"/>
    <property type="project" value="TreeGrafter"/>
</dbReference>
<feature type="binding site" evidence="9">
    <location>
        <position position="68"/>
    </location>
    <ligand>
        <name>Mg(2+)</name>
        <dbReference type="ChEBI" id="CHEBI:18420"/>
        <label>1</label>
    </ligand>
</feature>
<feature type="binding site" evidence="9">
    <location>
        <position position="181"/>
    </location>
    <ligand>
        <name>Mg(2+)</name>
        <dbReference type="ChEBI" id="CHEBI:18420"/>
        <label>1</label>
    </ligand>
</feature>
<sequence>MASKRTQSLTKVPAMFLKKQKFTIPEDDGSQREWKIISWNVAGLRACVKKNDFSEILAEKPDILFLGETKCKEWPPEIEEIFKEYKKTLVVSKEKSGGYAGVGMLTKVAPIKISQGIGEEEFDTAGRLVVAEFAQFFFVGAYVPNSGAKLVALEKRGRWESLLTKKLKELDAQKPVIYGGDLNVAHNEIDLKNPDSNRNKTAGFTDQERGWFTDLLASGFKDTFREMHPEEQQFTFWSYMNNARSKNVGWRLDYFVVSNRIMDNVKHSKVLSSVMGSDHAPIALKIDF</sequence>
<dbReference type="EC" id="3.1.11.2" evidence="4"/>
<evidence type="ECO:0000313" key="14">
    <source>
        <dbReference type="Proteomes" id="UP000494206"/>
    </source>
</evidence>
<evidence type="ECO:0000256" key="7">
    <source>
        <dbReference type="ARBA" id="ARBA00022842"/>
    </source>
</evidence>